<accession>A0A8T1V452</accession>
<sequence>MVQGTDTLLDDEEEEEIDDPVPEGDPTKRFRSTPQQMLGQRQCSILAISHTAICTIKVCARTETVQSSRAAYLAFVQAGHKRRYHHSMTGSLNPQKRKSAPVEVSLLEGATKRLKMPTLADGPCVRLRSGPVIKYPLILEAATMQVESLGDFTLSPLNCGELGVRDRAFTCAATSEKPVMPSGEESDPSIIDVWSQGCKTGQPEIRSL</sequence>
<reference evidence="2" key="1">
    <citation type="submission" date="2021-02" db="EMBL/GenBank/DDBJ databases">
        <authorList>
            <person name="Palmer J.M."/>
        </authorList>
    </citation>
    <scope>NUCLEOTIDE SEQUENCE</scope>
    <source>
        <strain evidence="2">SCRP734</strain>
    </source>
</reference>
<name>A0A8T1V452_9STRA</name>
<comment type="caution">
    <text evidence="2">The sequence shown here is derived from an EMBL/GenBank/DDBJ whole genome shotgun (WGS) entry which is preliminary data.</text>
</comment>
<gene>
    <name evidence="2" type="ORF">PHYPSEUDO_015147</name>
</gene>
<feature type="compositionally biased region" description="Acidic residues" evidence="1">
    <location>
        <begin position="8"/>
        <end position="22"/>
    </location>
</feature>
<evidence type="ECO:0000313" key="2">
    <source>
        <dbReference type="EMBL" id="KAG7375825.1"/>
    </source>
</evidence>
<dbReference type="EMBL" id="JAGDFM010000909">
    <property type="protein sequence ID" value="KAG7375825.1"/>
    <property type="molecule type" value="Genomic_DNA"/>
</dbReference>
<evidence type="ECO:0000256" key="1">
    <source>
        <dbReference type="SAM" id="MobiDB-lite"/>
    </source>
</evidence>
<dbReference type="Proteomes" id="UP000694044">
    <property type="component" value="Unassembled WGS sequence"/>
</dbReference>
<feature type="region of interest" description="Disordered" evidence="1">
    <location>
        <begin position="1"/>
        <end position="35"/>
    </location>
</feature>
<proteinExistence type="predicted"/>
<evidence type="ECO:0000313" key="3">
    <source>
        <dbReference type="Proteomes" id="UP000694044"/>
    </source>
</evidence>
<keyword evidence="3" id="KW-1185">Reference proteome</keyword>
<protein>
    <submittedName>
        <fullName evidence="2">Uncharacterized protein</fullName>
    </submittedName>
</protein>
<dbReference type="OrthoDB" id="10561990at2759"/>
<organism evidence="2 3">
    <name type="scientific">Phytophthora pseudosyringae</name>
    <dbReference type="NCBI Taxonomy" id="221518"/>
    <lineage>
        <taxon>Eukaryota</taxon>
        <taxon>Sar</taxon>
        <taxon>Stramenopiles</taxon>
        <taxon>Oomycota</taxon>
        <taxon>Peronosporomycetes</taxon>
        <taxon>Peronosporales</taxon>
        <taxon>Peronosporaceae</taxon>
        <taxon>Phytophthora</taxon>
    </lineage>
</organism>
<dbReference type="AlphaFoldDB" id="A0A8T1V452"/>